<keyword evidence="2" id="KW-1277">Toxin-antitoxin system</keyword>
<dbReference type="Proteomes" id="UP001214250">
    <property type="component" value="Chromosome 2"/>
</dbReference>
<evidence type="ECO:0000256" key="3">
    <source>
        <dbReference type="ARBA" id="ARBA00022722"/>
    </source>
</evidence>
<keyword evidence="4" id="KW-0255">Endonuclease</keyword>
<protein>
    <recommendedName>
        <fullName evidence="6">Putative mRNA interferase YoeB</fullName>
    </recommendedName>
</protein>
<dbReference type="EMBL" id="CP117812">
    <property type="protein sequence ID" value="WDE98624.1"/>
    <property type="molecule type" value="Genomic_DNA"/>
</dbReference>
<dbReference type="Pfam" id="PF06769">
    <property type="entry name" value="YoeB_toxin"/>
    <property type="match status" value="1"/>
</dbReference>
<comment type="similarity">
    <text evidence="1">Belongs to the YoeB family.</text>
</comment>
<dbReference type="NCBIfam" id="TIGR02116">
    <property type="entry name" value="toxin_Txe_YoeB"/>
    <property type="match status" value="1"/>
</dbReference>
<accession>A0ABY7VZC5</accession>
<evidence type="ECO:0000313" key="7">
    <source>
        <dbReference type="EMBL" id="WDE98624.1"/>
    </source>
</evidence>
<evidence type="ECO:0000256" key="5">
    <source>
        <dbReference type="ARBA" id="ARBA00022801"/>
    </source>
</evidence>
<dbReference type="RefSeq" id="WP_274153495.1">
    <property type="nucleotide sequence ID" value="NZ_CP117812.1"/>
</dbReference>
<keyword evidence="3" id="KW-0540">Nuclease</keyword>
<dbReference type="InterPro" id="IPR035093">
    <property type="entry name" value="RelE/ParE_toxin_dom_sf"/>
</dbReference>
<dbReference type="PANTHER" id="PTHR38039">
    <property type="entry name" value="TOXIN YOEB"/>
    <property type="match status" value="1"/>
</dbReference>
<keyword evidence="5" id="KW-0378">Hydrolase</keyword>
<dbReference type="Gene3D" id="3.30.2310.20">
    <property type="entry name" value="RelE-like"/>
    <property type="match status" value="1"/>
</dbReference>
<organism evidence="7 8">
    <name type="scientific">Lentisphaera profundi</name>
    <dbReference type="NCBI Taxonomy" id="1658616"/>
    <lineage>
        <taxon>Bacteria</taxon>
        <taxon>Pseudomonadati</taxon>
        <taxon>Lentisphaerota</taxon>
        <taxon>Lentisphaeria</taxon>
        <taxon>Lentisphaerales</taxon>
        <taxon>Lentisphaeraceae</taxon>
        <taxon>Lentisphaera</taxon>
    </lineage>
</organism>
<evidence type="ECO:0000256" key="2">
    <source>
        <dbReference type="ARBA" id="ARBA00022649"/>
    </source>
</evidence>
<reference evidence="7 8" key="1">
    <citation type="submission" date="2023-02" db="EMBL/GenBank/DDBJ databases">
        <title>Genome sequence of Lentisphaera profundi SAORIC-696.</title>
        <authorList>
            <person name="Kim e."/>
            <person name="Cho J.-C."/>
            <person name="Choi A."/>
            <person name="Kang I."/>
        </authorList>
    </citation>
    <scope>NUCLEOTIDE SEQUENCE [LARGE SCALE GENOMIC DNA]</scope>
    <source>
        <strain evidence="7 8">SAORIC-696</strain>
    </source>
</reference>
<dbReference type="SUPFAM" id="SSF143011">
    <property type="entry name" value="RelE-like"/>
    <property type="match status" value="1"/>
</dbReference>
<evidence type="ECO:0000256" key="4">
    <source>
        <dbReference type="ARBA" id="ARBA00022759"/>
    </source>
</evidence>
<evidence type="ECO:0000313" key="8">
    <source>
        <dbReference type="Proteomes" id="UP001214250"/>
    </source>
</evidence>
<evidence type="ECO:0000256" key="1">
    <source>
        <dbReference type="ARBA" id="ARBA00008172"/>
    </source>
</evidence>
<evidence type="ECO:0000256" key="6">
    <source>
        <dbReference type="ARBA" id="ARBA00030388"/>
    </source>
</evidence>
<gene>
    <name evidence="7" type="ORF">PQO03_12330</name>
</gene>
<dbReference type="InterPro" id="IPR009614">
    <property type="entry name" value="YoeB_toxin"/>
</dbReference>
<keyword evidence="8" id="KW-1185">Reference proteome</keyword>
<name>A0ABY7VZC5_9BACT</name>
<dbReference type="PANTHER" id="PTHR38039:SF1">
    <property type="entry name" value="TOXIN YOEB"/>
    <property type="match status" value="1"/>
</dbReference>
<sequence>MEVKWTKKAIKDAQYLHSKDVESYKKLKELIAEIEKNPFTGIGKPEPLKHKLKGWWSRRINHKDRLVYRVSGKTPQLLEIASCRGHY</sequence>
<proteinExistence type="inferred from homology"/>